<dbReference type="NCBIfam" id="TIGR00499">
    <property type="entry name" value="lysS_bact"/>
    <property type="match status" value="1"/>
</dbReference>
<gene>
    <name evidence="7 10" type="primary">lysS</name>
    <name evidence="10" type="ORF">COV84_03075</name>
</gene>
<dbReference type="InterPro" id="IPR004364">
    <property type="entry name" value="Aa-tRNA-synt_II"/>
</dbReference>
<proteinExistence type="inferred from homology"/>
<feature type="binding site" evidence="7">
    <location>
        <position position="399"/>
    </location>
    <ligand>
        <name>Mg(2+)</name>
        <dbReference type="ChEBI" id="CHEBI:18420"/>
        <label>1</label>
    </ligand>
</feature>
<evidence type="ECO:0000256" key="4">
    <source>
        <dbReference type="ARBA" id="ARBA00022840"/>
    </source>
</evidence>
<dbReference type="Gene3D" id="2.40.50.140">
    <property type="entry name" value="Nucleic acid-binding proteins"/>
    <property type="match status" value="1"/>
</dbReference>
<organism evidence="10 11">
    <name type="scientific">Candidatus Portnoybacteria bacterium CG11_big_fil_rev_8_21_14_0_20_40_15</name>
    <dbReference type="NCBI Taxonomy" id="1974817"/>
    <lineage>
        <taxon>Bacteria</taxon>
        <taxon>Candidatus Portnoyibacteriota</taxon>
    </lineage>
</organism>
<dbReference type="GO" id="GO:0005829">
    <property type="term" value="C:cytosol"/>
    <property type="evidence" value="ECO:0007669"/>
    <property type="project" value="TreeGrafter"/>
</dbReference>
<dbReference type="CDD" id="cd04322">
    <property type="entry name" value="LysRS_N"/>
    <property type="match status" value="1"/>
</dbReference>
<dbReference type="AlphaFoldDB" id="A0A2H0KSC4"/>
<dbReference type="PROSITE" id="PS50862">
    <property type="entry name" value="AA_TRNA_LIGASE_II"/>
    <property type="match status" value="1"/>
</dbReference>
<dbReference type="PRINTS" id="PR00982">
    <property type="entry name" value="TRNASYNTHLYS"/>
</dbReference>
<evidence type="ECO:0000256" key="7">
    <source>
        <dbReference type="HAMAP-Rule" id="MF_00252"/>
    </source>
</evidence>
<dbReference type="PANTHER" id="PTHR42918:SF15">
    <property type="entry name" value="LYSINE--TRNA LIGASE, CHLOROPLASTIC_MITOCHONDRIAL"/>
    <property type="match status" value="1"/>
</dbReference>
<comment type="catalytic activity">
    <reaction evidence="6 7 8">
        <text>tRNA(Lys) + L-lysine + ATP = L-lysyl-tRNA(Lys) + AMP + diphosphate</text>
        <dbReference type="Rhea" id="RHEA:20792"/>
        <dbReference type="Rhea" id="RHEA-COMP:9696"/>
        <dbReference type="Rhea" id="RHEA-COMP:9697"/>
        <dbReference type="ChEBI" id="CHEBI:30616"/>
        <dbReference type="ChEBI" id="CHEBI:32551"/>
        <dbReference type="ChEBI" id="CHEBI:33019"/>
        <dbReference type="ChEBI" id="CHEBI:78442"/>
        <dbReference type="ChEBI" id="CHEBI:78529"/>
        <dbReference type="ChEBI" id="CHEBI:456215"/>
        <dbReference type="EC" id="6.1.1.6"/>
    </reaction>
</comment>
<name>A0A2H0KSC4_9BACT</name>
<keyword evidence="5 7" id="KW-0030">Aminoacyl-tRNA synthetase</keyword>
<dbReference type="GO" id="GO:0006430">
    <property type="term" value="P:lysyl-tRNA aminoacylation"/>
    <property type="evidence" value="ECO:0007669"/>
    <property type="project" value="UniProtKB-UniRule"/>
</dbReference>
<evidence type="ECO:0000256" key="1">
    <source>
        <dbReference type="ARBA" id="ARBA00022598"/>
    </source>
</evidence>
<keyword evidence="1 7" id="KW-0436">Ligase</keyword>
<reference evidence="10 11" key="1">
    <citation type="submission" date="2017-09" db="EMBL/GenBank/DDBJ databases">
        <title>Depth-based differentiation of microbial function through sediment-hosted aquifers and enrichment of novel symbionts in the deep terrestrial subsurface.</title>
        <authorList>
            <person name="Probst A.J."/>
            <person name="Ladd B."/>
            <person name="Jarett J.K."/>
            <person name="Geller-Mcgrath D.E."/>
            <person name="Sieber C.M."/>
            <person name="Emerson J.B."/>
            <person name="Anantharaman K."/>
            <person name="Thomas B.C."/>
            <person name="Malmstrom R."/>
            <person name="Stieglmeier M."/>
            <person name="Klingl A."/>
            <person name="Woyke T."/>
            <person name="Ryan C.M."/>
            <person name="Banfield J.F."/>
        </authorList>
    </citation>
    <scope>NUCLEOTIDE SEQUENCE [LARGE SCALE GENOMIC DNA]</scope>
    <source>
        <strain evidence="10">CG11_big_fil_rev_8_21_14_0_20_40_15</strain>
    </source>
</reference>
<evidence type="ECO:0000256" key="8">
    <source>
        <dbReference type="RuleBase" id="RU000336"/>
    </source>
</evidence>
<dbReference type="PANTHER" id="PTHR42918">
    <property type="entry name" value="LYSYL-TRNA SYNTHETASE"/>
    <property type="match status" value="1"/>
</dbReference>
<dbReference type="InterPro" id="IPR002313">
    <property type="entry name" value="Lys-tRNA-ligase_II"/>
</dbReference>
<dbReference type="GO" id="GO:0004824">
    <property type="term" value="F:lysine-tRNA ligase activity"/>
    <property type="evidence" value="ECO:0007669"/>
    <property type="project" value="UniProtKB-UniRule"/>
</dbReference>
<feature type="binding site" evidence="7">
    <location>
        <position position="399"/>
    </location>
    <ligand>
        <name>Mg(2+)</name>
        <dbReference type="ChEBI" id="CHEBI:18420"/>
        <label>2</label>
    </ligand>
</feature>
<dbReference type="EC" id="6.1.1.6" evidence="7"/>
<dbReference type="GO" id="GO:0000287">
    <property type="term" value="F:magnesium ion binding"/>
    <property type="evidence" value="ECO:0007669"/>
    <property type="project" value="UniProtKB-UniRule"/>
</dbReference>
<keyword evidence="7 8" id="KW-0460">Magnesium</keyword>
<keyword evidence="7" id="KW-0648">Protein biosynthesis</keyword>
<dbReference type="InterPro" id="IPR045864">
    <property type="entry name" value="aa-tRNA-synth_II/BPL/LPL"/>
</dbReference>
<feature type="domain" description="Aminoacyl-transfer RNA synthetases class-II family profile" evidence="9">
    <location>
        <begin position="168"/>
        <end position="474"/>
    </location>
</feature>
<dbReference type="InterPro" id="IPR044136">
    <property type="entry name" value="Lys-tRNA-ligase_II_N"/>
</dbReference>
<dbReference type="InterPro" id="IPR006195">
    <property type="entry name" value="aa-tRNA-synth_II"/>
</dbReference>
<evidence type="ECO:0000256" key="2">
    <source>
        <dbReference type="ARBA" id="ARBA00022723"/>
    </source>
</evidence>
<comment type="cofactor">
    <cofactor evidence="7 8">
        <name>Mg(2+)</name>
        <dbReference type="ChEBI" id="CHEBI:18420"/>
    </cofactor>
    <text evidence="7 8">Binds 3 Mg(2+) ions per subunit.</text>
</comment>
<dbReference type="GO" id="GO:0000049">
    <property type="term" value="F:tRNA binding"/>
    <property type="evidence" value="ECO:0007669"/>
    <property type="project" value="TreeGrafter"/>
</dbReference>
<sequence>MSLEKIKADRLKKLENIKAAKINPFPSKTGPRLFILDVLEDFDILEKEKKEISLAGRLRSQRTHGGSSFANLEDFSGQIQIYFKKDELGEKNYNFFAENLDIGDFIQAQGEVFKTQKGERTLLVKKYKILAKSLNQLPEKWHGLKDVEERFRKRYLDLLMNKDVRARFAMRSKIIKELRAFLEAEGFLEVETPVLQPLPGGALAKPFRTHLNALNMDLYLRIAPELYLKRLLVGGFEKIYEIGRCFRNEGMDKLHNPDFTMLEFYWAYADYQDVMNLVERMFGFLVPEMEIEFQDNKINFTDPFKRISIGELIMEHYKIDIGQALRMDLEKILIQAGEKPEKDAPDCKLIDEIFKTIRPNIIKPTFVTNHPIEMSSLAKASEQNPKEAQRFQMIVAGMEIINAYSELNNPKEQAERMKEQEKGRQDDEIQRFDRDYIEALEYGMPPAAGLGLGVDRLVQFLTNAANIREVILFPTMRQKE</sequence>
<dbReference type="Proteomes" id="UP000229317">
    <property type="component" value="Unassembled WGS sequence"/>
</dbReference>
<evidence type="ECO:0000313" key="10">
    <source>
        <dbReference type="EMBL" id="PIQ75049.1"/>
    </source>
</evidence>
<dbReference type="Gene3D" id="3.30.930.10">
    <property type="entry name" value="Bira Bifunctional Protein, Domain 2"/>
    <property type="match status" value="1"/>
</dbReference>
<evidence type="ECO:0000256" key="3">
    <source>
        <dbReference type="ARBA" id="ARBA00022741"/>
    </source>
</evidence>
<comment type="subunit">
    <text evidence="7">Homodimer.</text>
</comment>
<dbReference type="EMBL" id="PCVO01000048">
    <property type="protein sequence ID" value="PIQ75049.1"/>
    <property type="molecule type" value="Genomic_DNA"/>
</dbReference>
<dbReference type="GO" id="GO:0005524">
    <property type="term" value="F:ATP binding"/>
    <property type="evidence" value="ECO:0007669"/>
    <property type="project" value="UniProtKB-UniRule"/>
</dbReference>
<accession>A0A2H0KSC4</accession>
<dbReference type="SUPFAM" id="SSF55681">
    <property type="entry name" value="Class II aaRS and biotin synthetases"/>
    <property type="match status" value="1"/>
</dbReference>
<dbReference type="InterPro" id="IPR012340">
    <property type="entry name" value="NA-bd_OB-fold"/>
</dbReference>
<dbReference type="Pfam" id="PF01336">
    <property type="entry name" value="tRNA_anti-codon"/>
    <property type="match status" value="1"/>
</dbReference>
<comment type="subcellular location">
    <subcellularLocation>
        <location evidence="7">Cytoplasm</location>
    </subcellularLocation>
</comment>
<dbReference type="CDD" id="cd00775">
    <property type="entry name" value="LysRS_core"/>
    <property type="match status" value="1"/>
</dbReference>
<evidence type="ECO:0000313" key="11">
    <source>
        <dbReference type="Proteomes" id="UP000229317"/>
    </source>
</evidence>
<evidence type="ECO:0000256" key="6">
    <source>
        <dbReference type="ARBA" id="ARBA00048573"/>
    </source>
</evidence>
<dbReference type="NCBIfam" id="NF001756">
    <property type="entry name" value="PRK00484.1"/>
    <property type="match status" value="1"/>
</dbReference>
<evidence type="ECO:0000259" key="9">
    <source>
        <dbReference type="PROSITE" id="PS50862"/>
    </source>
</evidence>
<dbReference type="SUPFAM" id="SSF50249">
    <property type="entry name" value="Nucleic acid-binding proteins"/>
    <property type="match status" value="1"/>
</dbReference>
<comment type="caution">
    <text evidence="10">The sequence shown here is derived from an EMBL/GenBank/DDBJ whole genome shotgun (WGS) entry which is preliminary data.</text>
</comment>
<dbReference type="Pfam" id="PF00152">
    <property type="entry name" value="tRNA-synt_2"/>
    <property type="match status" value="1"/>
</dbReference>
<dbReference type="InterPro" id="IPR004365">
    <property type="entry name" value="NA-bd_OB_tRNA"/>
</dbReference>
<keyword evidence="7" id="KW-0963">Cytoplasm</keyword>
<dbReference type="HAMAP" id="MF_00252">
    <property type="entry name" value="Lys_tRNA_synth_class2"/>
    <property type="match status" value="1"/>
</dbReference>
<keyword evidence="2 7" id="KW-0479">Metal-binding</keyword>
<comment type="caution">
    <text evidence="7">Lacks conserved residue(s) required for the propagation of feature annotation.</text>
</comment>
<comment type="similarity">
    <text evidence="7">Belongs to the class-II aminoacyl-tRNA synthetase family.</text>
</comment>
<dbReference type="InterPro" id="IPR018149">
    <property type="entry name" value="Lys-tRNA-synth_II_C"/>
</dbReference>
<evidence type="ECO:0000256" key="5">
    <source>
        <dbReference type="ARBA" id="ARBA00023146"/>
    </source>
</evidence>
<keyword evidence="3 7" id="KW-0547">Nucleotide-binding</keyword>
<keyword evidence="4 7" id="KW-0067">ATP-binding</keyword>
<protein>
    <recommendedName>
        <fullName evidence="7">Lysine--tRNA ligase</fullName>
        <ecNumber evidence="7">6.1.1.6</ecNumber>
    </recommendedName>
    <alternativeName>
        <fullName evidence="7">Lysyl-tRNA synthetase</fullName>
        <shortName evidence="7">LysRS</shortName>
    </alternativeName>
</protein>